<dbReference type="SUPFAM" id="SSF52540">
    <property type="entry name" value="P-loop containing nucleoside triphosphate hydrolases"/>
    <property type="match status" value="1"/>
</dbReference>
<dbReference type="InterPro" id="IPR029439">
    <property type="entry name" value="Wzt_C"/>
</dbReference>
<name>A0A011PLQ7_9PROT</name>
<dbReference type="Proteomes" id="UP000020218">
    <property type="component" value="Unassembled WGS sequence"/>
</dbReference>
<dbReference type="CDD" id="cd03220">
    <property type="entry name" value="ABC_KpsT_Wzt"/>
    <property type="match status" value="1"/>
</dbReference>
<evidence type="ECO:0000256" key="5">
    <source>
        <dbReference type="ARBA" id="ARBA00022840"/>
    </source>
</evidence>
<dbReference type="PROSITE" id="PS50893">
    <property type="entry name" value="ABC_TRANSPORTER_2"/>
    <property type="match status" value="1"/>
</dbReference>
<keyword evidence="7" id="KW-0378">Hydrolase</keyword>
<dbReference type="Pfam" id="PF00005">
    <property type="entry name" value="ABC_tran"/>
    <property type="match status" value="1"/>
</dbReference>
<evidence type="ECO:0000313" key="7">
    <source>
        <dbReference type="EMBL" id="EXI67259.1"/>
    </source>
</evidence>
<dbReference type="Gene3D" id="2.70.50.60">
    <property type="entry name" value="abc- transporter (atp binding component) like domain"/>
    <property type="match status" value="1"/>
</dbReference>
<keyword evidence="3" id="KW-1003">Cell membrane</keyword>
<dbReference type="EMBL" id="JFAX01000011">
    <property type="protein sequence ID" value="EXI67259.1"/>
    <property type="molecule type" value="Genomic_DNA"/>
</dbReference>
<evidence type="ECO:0000256" key="2">
    <source>
        <dbReference type="ARBA" id="ARBA00022448"/>
    </source>
</evidence>
<accession>A0A011PLQ7</accession>
<dbReference type="SMART" id="SM00382">
    <property type="entry name" value="AAA"/>
    <property type="match status" value="1"/>
</dbReference>
<evidence type="ECO:0000256" key="3">
    <source>
        <dbReference type="ARBA" id="ARBA00022475"/>
    </source>
</evidence>
<dbReference type="InterPro" id="IPR015860">
    <property type="entry name" value="ABC_transpr_TagH-like"/>
</dbReference>
<feature type="domain" description="ABC transporter" evidence="6">
    <location>
        <begin position="7"/>
        <end position="248"/>
    </location>
</feature>
<dbReference type="GO" id="GO:0016020">
    <property type="term" value="C:membrane"/>
    <property type="evidence" value="ECO:0007669"/>
    <property type="project" value="InterPro"/>
</dbReference>
<keyword evidence="4" id="KW-0547">Nucleotide-binding</keyword>
<gene>
    <name evidence="7" type="primary">tagH_3</name>
    <name evidence="7" type="ORF">AW08_02094</name>
</gene>
<keyword evidence="5 7" id="KW-0067">ATP-binding</keyword>
<evidence type="ECO:0000256" key="1">
    <source>
        <dbReference type="ARBA" id="ARBA00005417"/>
    </source>
</evidence>
<dbReference type="InterPro" id="IPR027417">
    <property type="entry name" value="P-loop_NTPase"/>
</dbReference>
<dbReference type="STRING" id="1454001.AW08_02094"/>
<dbReference type="GO" id="GO:0005524">
    <property type="term" value="F:ATP binding"/>
    <property type="evidence" value="ECO:0007669"/>
    <property type="project" value="UniProtKB-KW"/>
</dbReference>
<organism evidence="7 8">
    <name type="scientific">Candidatus Accumulibacter adjunctus</name>
    <dbReference type="NCBI Taxonomy" id="1454001"/>
    <lineage>
        <taxon>Bacteria</taxon>
        <taxon>Pseudomonadati</taxon>
        <taxon>Pseudomonadota</taxon>
        <taxon>Betaproteobacteria</taxon>
        <taxon>Candidatus Accumulibacter</taxon>
    </lineage>
</organism>
<dbReference type="CDD" id="cd10147">
    <property type="entry name" value="Wzt_C-like"/>
    <property type="match status" value="1"/>
</dbReference>
<keyword evidence="3" id="KW-0472">Membrane</keyword>
<evidence type="ECO:0000256" key="4">
    <source>
        <dbReference type="ARBA" id="ARBA00022741"/>
    </source>
</evidence>
<dbReference type="InterPro" id="IPR003439">
    <property type="entry name" value="ABC_transporter-like_ATP-bd"/>
</dbReference>
<dbReference type="Gene3D" id="3.40.50.300">
    <property type="entry name" value="P-loop containing nucleotide triphosphate hydrolases"/>
    <property type="match status" value="1"/>
</dbReference>
<proteinExistence type="inferred from homology"/>
<dbReference type="Pfam" id="PF14524">
    <property type="entry name" value="Wzt_C"/>
    <property type="match status" value="1"/>
</dbReference>
<dbReference type="InterPro" id="IPR003593">
    <property type="entry name" value="AAA+_ATPase"/>
</dbReference>
<dbReference type="EC" id="3.6.3.40" evidence="7"/>
<comment type="caution">
    <text evidence="7">The sequence shown here is derived from an EMBL/GenBank/DDBJ whole genome shotgun (WGS) entry which is preliminary data.</text>
</comment>
<evidence type="ECO:0000259" key="6">
    <source>
        <dbReference type="PROSITE" id="PS50893"/>
    </source>
</evidence>
<dbReference type="AlphaFoldDB" id="A0A011PLQ7"/>
<evidence type="ECO:0000313" key="8">
    <source>
        <dbReference type="Proteomes" id="UP000020218"/>
    </source>
</evidence>
<keyword evidence="2" id="KW-0813">Transport</keyword>
<dbReference type="GO" id="GO:0016887">
    <property type="term" value="F:ATP hydrolysis activity"/>
    <property type="evidence" value="ECO:0007669"/>
    <property type="project" value="InterPro"/>
</dbReference>
<dbReference type="GO" id="GO:0140359">
    <property type="term" value="F:ABC-type transporter activity"/>
    <property type="evidence" value="ECO:0007669"/>
    <property type="project" value="InterPro"/>
</dbReference>
<comment type="similarity">
    <text evidence="1">Belongs to the ABC transporter superfamily.</text>
</comment>
<dbReference type="PANTHER" id="PTHR46743:SF2">
    <property type="entry name" value="TEICHOIC ACIDS EXPORT ATP-BINDING PROTEIN TAGH"/>
    <property type="match status" value="1"/>
</dbReference>
<sequence>MSSEPAIAVRNVDKVYRAYDYPLHALLARTTGGRFGRHKEFRALQDISFEVRRGESVGIVGRNGSGKSTLLQLICGIRQPTSGSVTVVGRVSALLELGSGFHPDFTGSENVYMQGAIIGLTRREMEDRFDRIAAFADIGEHLEQPIKTYSTGMVVRLAFAVAISIDPEILVVDEALAVGDAPFQVKCMNRMQELIDSGVTMLFVSHNAYQIQRMCSRAIYLAGGTMSLDGTTIDVLARYESELAGDMMMPRKSSTLNSSFRFLDVRCKTSGEGGDQILTRMSAGQPFAITIRYELDIDMPQGLQIGLLLKCIDGARIFGEMSSQAGLGLPADRGRHAVRVTFEPNLLLAGNYTVSVSAFDKNYIEQYGFIDYALSLRIDTSDANPILCIGSVVLPHDWTVDD</sequence>
<dbReference type="InterPro" id="IPR050683">
    <property type="entry name" value="Bact_Polysacc_Export_ATP-bd"/>
</dbReference>
<dbReference type="PATRIC" id="fig|1454001.3.peg.2139"/>
<reference evidence="7" key="1">
    <citation type="submission" date="2014-02" db="EMBL/GenBank/DDBJ databases">
        <title>Expanding our view of genomic diversity in Candidatus Accumulibacter clades.</title>
        <authorList>
            <person name="Skennerton C.T."/>
            <person name="Barr J.J."/>
            <person name="Slater F.R."/>
            <person name="Bond P.L."/>
            <person name="Tyson G.W."/>
        </authorList>
    </citation>
    <scope>NUCLEOTIDE SEQUENCE [LARGE SCALE GENOMIC DNA]</scope>
</reference>
<dbReference type="PANTHER" id="PTHR46743">
    <property type="entry name" value="TEICHOIC ACIDS EXPORT ATP-BINDING PROTEIN TAGH"/>
    <property type="match status" value="1"/>
</dbReference>
<protein>
    <submittedName>
        <fullName evidence="7">Teichoic acids export ATP-binding protein TagH</fullName>
        <ecNumber evidence="7">3.6.3.40</ecNumber>
    </submittedName>
</protein>
<keyword evidence="8" id="KW-1185">Reference proteome</keyword>